<dbReference type="InterPro" id="IPR027806">
    <property type="entry name" value="HARBI1_dom"/>
</dbReference>
<dbReference type="Pfam" id="PF13359">
    <property type="entry name" value="DDE_Tnp_4"/>
    <property type="match status" value="1"/>
</dbReference>
<organism evidence="4 5">
    <name type="scientific">Paramuricea clavata</name>
    <name type="common">Red gorgonian</name>
    <name type="synonym">Violescent sea-whip</name>
    <dbReference type="NCBI Taxonomy" id="317549"/>
    <lineage>
        <taxon>Eukaryota</taxon>
        <taxon>Metazoa</taxon>
        <taxon>Cnidaria</taxon>
        <taxon>Anthozoa</taxon>
        <taxon>Octocorallia</taxon>
        <taxon>Malacalcyonacea</taxon>
        <taxon>Plexauridae</taxon>
        <taxon>Paramuricea</taxon>
    </lineage>
</organism>
<evidence type="ECO:0000256" key="1">
    <source>
        <dbReference type="ARBA" id="ARBA00001968"/>
    </source>
</evidence>
<accession>A0A7D9JJC4</accession>
<evidence type="ECO:0000313" key="5">
    <source>
        <dbReference type="Proteomes" id="UP001152795"/>
    </source>
</evidence>
<dbReference type="OrthoDB" id="5960555at2759"/>
<keyword evidence="2" id="KW-0479">Metal-binding</keyword>
<evidence type="ECO:0000313" key="4">
    <source>
        <dbReference type="EMBL" id="CAB4030599.1"/>
    </source>
</evidence>
<keyword evidence="5" id="KW-1185">Reference proteome</keyword>
<sequence length="177" mass="19824">MQRVVYNGHKHVHALKFQSVALPNGLIANLYGPVEGRRHDAGMLKDSGLLGSLELHAHNPDGQLLCLYGDPAYPLCPQLMAPYRVGDVQVLTEDMKEFNRAMSSLRVSVEWLFGDVANSFKFIDFKKNLKLRLSAVGKFYVVAALMRNILTCLYGNTTSKYFHIDPPTIDSYLGVHN</sequence>
<dbReference type="EMBL" id="CACRXK020016992">
    <property type="protein sequence ID" value="CAB4030599.1"/>
    <property type="molecule type" value="Genomic_DNA"/>
</dbReference>
<dbReference type="Proteomes" id="UP001152795">
    <property type="component" value="Unassembled WGS sequence"/>
</dbReference>
<reference evidence="4" key="1">
    <citation type="submission" date="2020-04" db="EMBL/GenBank/DDBJ databases">
        <authorList>
            <person name="Alioto T."/>
            <person name="Alioto T."/>
            <person name="Gomez Garrido J."/>
        </authorList>
    </citation>
    <scope>NUCLEOTIDE SEQUENCE</scope>
    <source>
        <strain evidence="4">A484AB</strain>
    </source>
</reference>
<comment type="cofactor">
    <cofactor evidence="1">
        <name>a divalent metal cation</name>
        <dbReference type="ChEBI" id="CHEBI:60240"/>
    </cofactor>
</comment>
<gene>
    <name evidence="4" type="ORF">PACLA_8A056863</name>
</gene>
<proteinExistence type="predicted"/>
<evidence type="ECO:0000259" key="3">
    <source>
        <dbReference type="Pfam" id="PF13359"/>
    </source>
</evidence>
<comment type="caution">
    <text evidence="4">The sequence shown here is derived from an EMBL/GenBank/DDBJ whole genome shotgun (WGS) entry which is preliminary data.</text>
</comment>
<feature type="domain" description="DDE Tnp4" evidence="3">
    <location>
        <begin position="2"/>
        <end position="148"/>
    </location>
</feature>
<name>A0A7D9JJC4_PARCT</name>
<protein>
    <recommendedName>
        <fullName evidence="3">DDE Tnp4 domain-containing protein</fullName>
    </recommendedName>
</protein>
<evidence type="ECO:0000256" key="2">
    <source>
        <dbReference type="ARBA" id="ARBA00022723"/>
    </source>
</evidence>
<dbReference type="GO" id="GO:0046872">
    <property type="term" value="F:metal ion binding"/>
    <property type="evidence" value="ECO:0007669"/>
    <property type="project" value="UniProtKB-KW"/>
</dbReference>
<dbReference type="AlphaFoldDB" id="A0A7D9JJC4"/>